<comment type="caution">
    <text evidence="1">The sequence shown here is derived from an EMBL/GenBank/DDBJ whole genome shotgun (WGS) entry which is preliminary data.</text>
</comment>
<proteinExistence type="predicted"/>
<sequence length="32" mass="3946">MDSTQEIKTKINIDIYYTNDRDLVELDHLRRH</sequence>
<evidence type="ECO:0000313" key="2">
    <source>
        <dbReference type="Proteomes" id="UP001234495"/>
    </source>
</evidence>
<reference evidence="1 2" key="1">
    <citation type="submission" date="2023-07" db="EMBL/GenBank/DDBJ databases">
        <title>Genomic Encyclopedia of Type Strains, Phase IV (KMG-IV): sequencing the most valuable type-strain genomes for metagenomic binning, comparative biology and taxonomic classification.</title>
        <authorList>
            <person name="Goeker M."/>
        </authorList>
    </citation>
    <scope>NUCLEOTIDE SEQUENCE [LARGE SCALE GENOMIC DNA]</scope>
    <source>
        <strain evidence="1 2">DSM 29005</strain>
    </source>
</reference>
<dbReference type="EMBL" id="JAUSUD010000069">
    <property type="protein sequence ID" value="MDQ0233678.1"/>
    <property type="molecule type" value="Genomic_DNA"/>
</dbReference>
<evidence type="ECO:0000313" key="1">
    <source>
        <dbReference type="EMBL" id="MDQ0233678.1"/>
    </source>
</evidence>
<keyword evidence="2" id="KW-1185">Reference proteome</keyword>
<protein>
    <submittedName>
        <fullName evidence="1">Uncharacterized protein</fullName>
    </submittedName>
</protein>
<accession>A0ABT9ZN24</accession>
<gene>
    <name evidence="1" type="ORF">J2S19_005035</name>
</gene>
<organism evidence="1 2">
    <name type="scientific">Metabacillus malikii</name>
    <dbReference type="NCBI Taxonomy" id="1504265"/>
    <lineage>
        <taxon>Bacteria</taxon>
        <taxon>Bacillati</taxon>
        <taxon>Bacillota</taxon>
        <taxon>Bacilli</taxon>
        <taxon>Bacillales</taxon>
        <taxon>Bacillaceae</taxon>
        <taxon>Metabacillus</taxon>
    </lineage>
</organism>
<name>A0ABT9ZN24_9BACI</name>
<dbReference type="Proteomes" id="UP001234495">
    <property type="component" value="Unassembled WGS sequence"/>
</dbReference>